<accession>A0A6C8D6A8</accession>
<evidence type="ECO:0000313" key="1">
    <source>
        <dbReference type="EMBL" id="EDP7462315.1"/>
    </source>
</evidence>
<proteinExistence type="predicted"/>
<sequence length="57" mass="7011">MFFIIIIVKSHKQVLIKTILQDLLKDKTQLSFLWFYLYLLTIFIFYNKENIRSKILN</sequence>
<reference evidence="1" key="1">
    <citation type="submission" date="2020-02" db="EMBL/GenBank/DDBJ databases">
        <authorList>
            <consortium name="NARMS: The National Antimicrobial Resistance Monitoring System"/>
        </authorList>
    </citation>
    <scope>NUCLEOTIDE SEQUENCE</scope>
    <source>
        <strain evidence="1">FSIS12028263</strain>
    </source>
</reference>
<name>A0A6C8D6A8_CAMCO</name>
<gene>
    <name evidence="1" type="ORF">GZ724_000116</name>
</gene>
<dbReference type="AlphaFoldDB" id="A0A6C8D6A8"/>
<protein>
    <submittedName>
        <fullName evidence="1">Uncharacterized protein</fullName>
    </submittedName>
</protein>
<comment type="caution">
    <text evidence="1">The sequence shown here is derived from an EMBL/GenBank/DDBJ whole genome shotgun (WGS) entry which is preliminary data.</text>
</comment>
<organism evidence="1">
    <name type="scientific">Campylobacter coli</name>
    <dbReference type="NCBI Taxonomy" id="195"/>
    <lineage>
        <taxon>Bacteria</taxon>
        <taxon>Pseudomonadati</taxon>
        <taxon>Campylobacterota</taxon>
        <taxon>Epsilonproteobacteria</taxon>
        <taxon>Campylobacterales</taxon>
        <taxon>Campylobacteraceae</taxon>
        <taxon>Campylobacter</taxon>
    </lineage>
</organism>
<dbReference type="EMBL" id="AANOGJ010000002">
    <property type="protein sequence ID" value="EDP7462315.1"/>
    <property type="molecule type" value="Genomic_DNA"/>
</dbReference>